<dbReference type="AlphaFoldDB" id="A0A0G3IBL0"/>
<organism evidence="1 2">
    <name type="scientific">Pandoraea oxalativorans</name>
    <dbReference type="NCBI Taxonomy" id="573737"/>
    <lineage>
        <taxon>Bacteria</taxon>
        <taxon>Pseudomonadati</taxon>
        <taxon>Pseudomonadota</taxon>
        <taxon>Betaproteobacteria</taxon>
        <taxon>Burkholderiales</taxon>
        <taxon>Burkholderiaceae</taxon>
        <taxon>Pandoraea</taxon>
    </lineage>
</organism>
<reference evidence="1" key="1">
    <citation type="submission" date="2016-06" db="EMBL/GenBank/DDBJ databases">
        <title>Pandoraea oxalativorans DSM 23570 Genome Sequencing.</title>
        <authorList>
            <person name="Ee R."/>
            <person name="Lim Y.-L."/>
            <person name="Yong D."/>
            <person name="Yin W.-F."/>
            <person name="Chan K.-G."/>
        </authorList>
    </citation>
    <scope>NUCLEOTIDE SEQUENCE</scope>
    <source>
        <strain evidence="1">DSM 23570</strain>
        <plasmid evidence="1">pPO70-1</plasmid>
    </source>
</reference>
<name>A0A0G3IBL0_9BURK</name>
<keyword evidence="2" id="KW-1185">Reference proteome</keyword>
<keyword evidence="1" id="KW-0614">Plasmid</keyword>
<dbReference type="EMBL" id="CP011518">
    <property type="protein sequence ID" value="AKK24657.1"/>
    <property type="molecule type" value="Genomic_DNA"/>
</dbReference>
<dbReference type="Proteomes" id="UP000035050">
    <property type="component" value="Plasmid pPO70-1"/>
</dbReference>
<proteinExistence type="predicted"/>
<evidence type="ECO:0000313" key="1">
    <source>
        <dbReference type="EMBL" id="AKK24657.1"/>
    </source>
</evidence>
<protein>
    <submittedName>
        <fullName evidence="1">Uncharacterized protein</fullName>
    </submittedName>
</protein>
<evidence type="ECO:0000313" key="2">
    <source>
        <dbReference type="Proteomes" id="UP000035050"/>
    </source>
</evidence>
<gene>
    <name evidence="1" type="ORF">MB84_27860</name>
</gene>
<geneLocation type="plasmid" evidence="1 2">
    <name>pPO70-1</name>
</geneLocation>
<sequence>MTWRIPANGDPVFRLGTLDIPYCKPTTGGAEYLDLDCEDTARMLCSMYYDEACVVTRFPDFAAQGSRHPTTDAIIAAQISFLQQAPRLVDAPKLLRLHEHGNGTGDYELRLSRAVEPIAAGLHGGIGDWELFAIRCGGNAATLMDCIKKLDELAQKPPPPIAPSRFA</sequence>
<accession>A0A0G3IBL0</accession>
<dbReference type="PATRIC" id="fig|573737.6.peg.5444"/>
<dbReference type="KEGG" id="pox:MB84_27860"/>